<evidence type="ECO:0000256" key="2">
    <source>
        <dbReference type="ARBA" id="ARBA00022475"/>
    </source>
</evidence>
<keyword evidence="7 9" id="KW-1133">Transmembrane helix</keyword>
<comment type="subcellular location">
    <subcellularLocation>
        <location evidence="9">Cell membrane</location>
        <topology evidence="9">Multi-pass membrane protein</topology>
    </subcellularLocation>
</comment>
<evidence type="ECO:0000256" key="1">
    <source>
        <dbReference type="ARBA" id="ARBA00006139"/>
    </source>
</evidence>
<organism evidence="12 13">
    <name type="scientific">Legionella beliardensis</name>
    <dbReference type="NCBI Taxonomy" id="91822"/>
    <lineage>
        <taxon>Bacteria</taxon>
        <taxon>Pseudomonadati</taxon>
        <taxon>Pseudomonadota</taxon>
        <taxon>Gammaproteobacteria</taxon>
        <taxon>Legionellales</taxon>
        <taxon>Legionellaceae</taxon>
        <taxon>Legionella</taxon>
    </lineage>
</organism>
<evidence type="ECO:0000256" key="9">
    <source>
        <dbReference type="HAMAP-Rule" id="MF_00161"/>
    </source>
</evidence>
<dbReference type="HAMAP" id="MF_00161">
    <property type="entry name" value="LspA"/>
    <property type="match status" value="1"/>
</dbReference>
<evidence type="ECO:0000313" key="12">
    <source>
        <dbReference type="EMBL" id="STX29346.1"/>
    </source>
</evidence>
<dbReference type="PROSITE" id="PS00855">
    <property type="entry name" value="SPASE_II"/>
    <property type="match status" value="1"/>
</dbReference>
<keyword evidence="8 9" id="KW-0472">Membrane</keyword>
<feature type="active site" evidence="9">
    <location>
        <position position="135"/>
    </location>
</feature>
<name>A0A378I3S9_9GAMM</name>
<accession>A0A378I3S9</accession>
<evidence type="ECO:0000256" key="7">
    <source>
        <dbReference type="ARBA" id="ARBA00022989"/>
    </source>
</evidence>
<dbReference type="Pfam" id="PF01252">
    <property type="entry name" value="Peptidase_A8"/>
    <property type="match status" value="1"/>
</dbReference>
<evidence type="ECO:0000313" key="13">
    <source>
        <dbReference type="Proteomes" id="UP000254968"/>
    </source>
</evidence>
<feature type="active site" evidence="9">
    <location>
        <position position="117"/>
    </location>
</feature>
<dbReference type="RefSeq" id="WP_115303025.1">
    <property type="nucleotide sequence ID" value="NZ_CAAAHO010000002.1"/>
</dbReference>
<dbReference type="GO" id="GO:0005886">
    <property type="term" value="C:plasma membrane"/>
    <property type="evidence" value="ECO:0007669"/>
    <property type="project" value="UniProtKB-SubCell"/>
</dbReference>
<evidence type="ECO:0000256" key="8">
    <source>
        <dbReference type="ARBA" id="ARBA00023136"/>
    </source>
</evidence>
<keyword evidence="2 9" id="KW-1003">Cell membrane</keyword>
<dbReference type="EMBL" id="UGNV01000001">
    <property type="protein sequence ID" value="STX29346.1"/>
    <property type="molecule type" value="Genomic_DNA"/>
</dbReference>
<evidence type="ECO:0000256" key="5">
    <source>
        <dbReference type="ARBA" id="ARBA00022750"/>
    </source>
</evidence>
<proteinExistence type="inferred from homology"/>
<sequence length="158" mass="17924">MKKWPWLLLSLVVVIIDQLTKFWAATQLLPYQPEPLLPMVNFTLAYNTGAAFSFLSSAGGWQRWLFAIFSLVMSVVLLVWLLRIPKHLKLQLIGVSLILGGAIGNLYDRAIVGYVVDFIEVYYKNYHWPVFNFADSAICVGAFLLLIDLGKNSCRQRA</sequence>
<evidence type="ECO:0000256" key="4">
    <source>
        <dbReference type="ARBA" id="ARBA00022692"/>
    </source>
</evidence>
<comment type="similarity">
    <text evidence="1 9 11">Belongs to the peptidase A8 family.</text>
</comment>
<dbReference type="Proteomes" id="UP000254968">
    <property type="component" value="Unassembled WGS sequence"/>
</dbReference>
<gene>
    <name evidence="12" type="primary">lspA_1</name>
    <name evidence="9" type="synonym">lspA</name>
    <name evidence="12" type="ORF">NCTC13315_01886</name>
</gene>
<evidence type="ECO:0000256" key="10">
    <source>
        <dbReference type="RuleBase" id="RU000594"/>
    </source>
</evidence>
<feature type="transmembrane region" description="Helical" evidence="9">
    <location>
        <begin position="90"/>
        <end position="107"/>
    </location>
</feature>
<comment type="function">
    <text evidence="9 10">This protein specifically catalyzes the removal of signal peptides from prolipoproteins.</text>
</comment>
<comment type="pathway">
    <text evidence="9">Protein modification; lipoprotein biosynthesis (signal peptide cleavage).</text>
</comment>
<dbReference type="PRINTS" id="PR00781">
    <property type="entry name" value="LIPOSIGPTASE"/>
</dbReference>
<reference evidence="12 13" key="1">
    <citation type="submission" date="2018-06" db="EMBL/GenBank/DDBJ databases">
        <authorList>
            <consortium name="Pathogen Informatics"/>
            <person name="Doyle S."/>
        </authorList>
    </citation>
    <scope>NUCLEOTIDE SEQUENCE [LARGE SCALE GENOMIC DNA]</scope>
    <source>
        <strain evidence="12 13">NCTC13315</strain>
    </source>
</reference>
<dbReference type="GO" id="GO:0006508">
    <property type="term" value="P:proteolysis"/>
    <property type="evidence" value="ECO:0007669"/>
    <property type="project" value="UniProtKB-KW"/>
</dbReference>
<comment type="catalytic activity">
    <reaction evidence="9 10">
        <text>Release of signal peptides from bacterial membrane prolipoproteins. Hydrolyzes -Xaa-Yaa-Zaa-|-(S,diacylglyceryl)Cys-, in which Xaa is hydrophobic (preferably Leu), and Yaa (Ala or Ser) and Zaa (Gly or Ala) have small, neutral side chains.</text>
        <dbReference type="EC" id="3.4.23.36"/>
    </reaction>
</comment>
<evidence type="ECO:0000256" key="11">
    <source>
        <dbReference type="RuleBase" id="RU004181"/>
    </source>
</evidence>
<dbReference type="EC" id="3.4.23.36" evidence="9"/>
<dbReference type="OrthoDB" id="9810259at2"/>
<dbReference type="GO" id="GO:0004190">
    <property type="term" value="F:aspartic-type endopeptidase activity"/>
    <property type="evidence" value="ECO:0007669"/>
    <property type="project" value="UniProtKB-UniRule"/>
</dbReference>
<comment type="caution">
    <text evidence="9">Lacks conserved residue(s) required for the propagation of feature annotation.</text>
</comment>
<dbReference type="InterPro" id="IPR001872">
    <property type="entry name" value="Peptidase_A8"/>
</dbReference>
<dbReference type="PANTHER" id="PTHR33695">
    <property type="entry name" value="LIPOPROTEIN SIGNAL PEPTIDASE"/>
    <property type="match status" value="1"/>
</dbReference>
<dbReference type="UniPathway" id="UPA00665"/>
<keyword evidence="6 9" id="KW-0378">Hydrolase</keyword>
<evidence type="ECO:0000256" key="6">
    <source>
        <dbReference type="ARBA" id="ARBA00022801"/>
    </source>
</evidence>
<feature type="transmembrane region" description="Helical" evidence="9">
    <location>
        <begin position="127"/>
        <end position="147"/>
    </location>
</feature>
<keyword evidence="4 9" id="KW-0812">Transmembrane</keyword>
<evidence type="ECO:0000256" key="3">
    <source>
        <dbReference type="ARBA" id="ARBA00022670"/>
    </source>
</evidence>
<keyword evidence="13" id="KW-1185">Reference proteome</keyword>
<dbReference type="PANTHER" id="PTHR33695:SF1">
    <property type="entry name" value="LIPOPROTEIN SIGNAL PEPTIDASE"/>
    <property type="match status" value="1"/>
</dbReference>
<dbReference type="AlphaFoldDB" id="A0A378I3S9"/>
<feature type="transmembrane region" description="Helical" evidence="9">
    <location>
        <begin position="64"/>
        <end position="83"/>
    </location>
</feature>
<keyword evidence="3 9" id="KW-0645">Protease</keyword>
<dbReference type="NCBIfam" id="TIGR00077">
    <property type="entry name" value="lspA"/>
    <property type="match status" value="1"/>
</dbReference>
<protein>
    <recommendedName>
        <fullName evidence="9">Lipoprotein signal peptidase</fullName>
        <ecNumber evidence="9">3.4.23.36</ecNumber>
    </recommendedName>
    <alternativeName>
        <fullName evidence="9">Prolipoprotein signal peptidase</fullName>
    </alternativeName>
    <alternativeName>
        <fullName evidence="9">Signal peptidase II</fullName>
        <shortName evidence="9">SPase II</shortName>
    </alternativeName>
</protein>
<keyword evidence="5 9" id="KW-0064">Aspartyl protease</keyword>